<evidence type="ECO:0000256" key="9">
    <source>
        <dbReference type="ARBA" id="ARBA00029829"/>
    </source>
</evidence>
<comment type="similarity">
    <text evidence="7">Belongs to the zinc-associated anti-sigma factor (ZAS) superfamily. Anti-sigma-W factor family.</text>
</comment>
<evidence type="ECO:0000259" key="13">
    <source>
        <dbReference type="Pfam" id="PF10099"/>
    </source>
</evidence>
<organism evidence="15 16">
    <name type="scientific">Exiguobacterium oxidotolerans</name>
    <dbReference type="NCBI Taxonomy" id="223958"/>
    <lineage>
        <taxon>Bacteria</taxon>
        <taxon>Bacillati</taxon>
        <taxon>Bacillota</taxon>
        <taxon>Bacilli</taxon>
        <taxon>Bacillales</taxon>
        <taxon>Bacillales Family XII. Incertae Sedis</taxon>
        <taxon>Exiguobacterium</taxon>
    </lineage>
</organism>
<comment type="subcellular location">
    <subcellularLocation>
        <location evidence="2">Cell membrane</location>
    </subcellularLocation>
    <subcellularLocation>
        <location evidence="1">Membrane</location>
        <topology evidence="1">Single-pass membrane protein</topology>
    </subcellularLocation>
</comment>
<sequence length="252" mass="27473">MEERCHDLIDYFNGTLSAADRDAFEAHLATCDDCKQALQEMEELMLPIAESLPERPVPAGMKSRILGEVLASSNETDQEPPNIVKTKQPTPEHASELETKRAKKQTRRKVPLGWLMSIAAVLLLSLGANAYFLAQDEPEQTEALALDEVNGMGNFESTASIQGSSMIFTKDDKEYMLVQLKDLPPLKEGELYQMWTIQGDQVQANGVIEQDGQAAAVFALKGSGKIDAVAITVEPEPDLEQPTGAVIASATL</sequence>
<evidence type="ECO:0000313" key="15">
    <source>
        <dbReference type="EMBL" id="VWX35163.1"/>
    </source>
</evidence>
<keyword evidence="4 12" id="KW-0812">Transmembrane</keyword>
<keyword evidence="16" id="KW-1185">Reference proteome</keyword>
<dbReference type="InterPro" id="IPR051474">
    <property type="entry name" value="Anti-sigma-K/W_factor"/>
</dbReference>
<keyword evidence="6 12" id="KW-0472">Membrane</keyword>
<keyword evidence="3" id="KW-1003">Cell membrane</keyword>
<name>A0A653I8L1_9BACL</name>
<evidence type="ECO:0000256" key="5">
    <source>
        <dbReference type="ARBA" id="ARBA00022989"/>
    </source>
</evidence>
<proteinExistence type="inferred from homology"/>
<dbReference type="InterPro" id="IPR027383">
    <property type="entry name" value="Znf_put"/>
</dbReference>
<feature type="transmembrane region" description="Helical" evidence="12">
    <location>
        <begin position="110"/>
        <end position="134"/>
    </location>
</feature>
<protein>
    <recommendedName>
        <fullName evidence="8">Anti-sigma-W factor RsiW</fullName>
    </recommendedName>
    <alternativeName>
        <fullName evidence="10">Regulator of SigK</fullName>
    </alternativeName>
    <alternativeName>
        <fullName evidence="9">Sigma-K anti-sigma factor RskA</fullName>
    </alternativeName>
</protein>
<evidence type="ECO:0000256" key="8">
    <source>
        <dbReference type="ARBA" id="ARBA00024438"/>
    </source>
</evidence>
<dbReference type="Proteomes" id="UP000439752">
    <property type="component" value="Unassembled WGS sequence"/>
</dbReference>
<dbReference type="PANTHER" id="PTHR37461">
    <property type="entry name" value="ANTI-SIGMA-K FACTOR RSKA"/>
    <property type="match status" value="1"/>
</dbReference>
<feature type="domain" description="Anti-sigma K factor RskA C-terminal" evidence="13">
    <location>
        <begin position="115"/>
        <end position="245"/>
    </location>
</feature>
<dbReference type="GO" id="GO:0016989">
    <property type="term" value="F:sigma factor antagonist activity"/>
    <property type="evidence" value="ECO:0007669"/>
    <property type="project" value="TreeGrafter"/>
</dbReference>
<reference evidence="15 16" key="1">
    <citation type="submission" date="2019-10" db="EMBL/GenBank/DDBJ databases">
        <authorList>
            <person name="Karimi E."/>
        </authorList>
    </citation>
    <scope>NUCLEOTIDE SEQUENCE [LARGE SCALE GENOMIC DNA]</scope>
    <source>
        <strain evidence="15">Exiguobacterium sp. 9Y</strain>
    </source>
</reference>
<dbReference type="GO" id="GO:0006417">
    <property type="term" value="P:regulation of translation"/>
    <property type="evidence" value="ECO:0007669"/>
    <property type="project" value="TreeGrafter"/>
</dbReference>
<dbReference type="PANTHER" id="PTHR37461:SF1">
    <property type="entry name" value="ANTI-SIGMA-K FACTOR RSKA"/>
    <property type="match status" value="1"/>
</dbReference>
<dbReference type="RefSeq" id="WP_159173101.1">
    <property type="nucleotide sequence ID" value="NZ_LR732311.1"/>
</dbReference>
<evidence type="ECO:0000256" key="12">
    <source>
        <dbReference type="SAM" id="Phobius"/>
    </source>
</evidence>
<dbReference type="AlphaFoldDB" id="A0A653I8L1"/>
<gene>
    <name evidence="15" type="ORF">EXIGUO9Y_210052</name>
</gene>
<dbReference type="InterPro" id="IPR018764">
    <property type="entry name" value="RskA_C"/>
</dbReference>
<evidence type="ECO:0000256" key="3">
    <source>
        <dbReference type="ARBA" id="ARBA00022475"/>
    </source>
</evidence>
<evidence type="ECO:0000313" key="16">
    <source>
        <dbReference type="Proteomes" id="UP000439752"/>
    </source>
</evidence>
<evidence type="ECO:0000256" key="6">
    <source>
        <dbReference type="ARBA" id="ARBA00023136"/>
    </source>
</evidence>
<feature type="region of interest" description="Disordered" evidence="11">
    <location>
        <begin position="72"/>
        <end position="104"/>
    </location>
</feature>
<dbReference type="EMBL" id="CABWKQ010000014">
    <property type="protein sequence ID" value="VWX35163.1"/>
    <property type="molecule type" value="Genomic_DNA"/>
</dbReference>
<keyword evidence="5 12" id="KW-1133">Transmembrane helix</keyword>
<feature type="domain" description="Putative zinc-finger" evidence="14">
    <location>
        <begin position="9"/>
        <end position="34"/>
    </location>
</feature>
<dbReference type="Pfam" id="PF10099">
    <property type="entry name" value="RskA_C"/>
    <property type="match status" value="1"/>
</dbReference>
<evidence type="ECO:0000256" key="7">
    <source>
        <dbReference type="ARBA" id="ARBA00024353"/>
    </source>
</evidence>
<evidence type="ECO:0000256" key="10">
    <source>
        <dbReference type="ARBA" id="ARBA00030803"/>
    </source>
</evidence>
<evidence type="ECO:0000256" key="2">
    <source>
        <dbReference type="ARBA" id="ARBA00004236"/>
    </source>
</evidence>
<evidence type="ECO:0000256" key="11">
    <source>
        <dbReference type="SAM" id="MobiDB-lite"/>
    </source>
</evidence>
<dbReference type="GO" id="GO:0005886">
    <property type="term" value="C:plasma membrane"/>
    <property type="evidence" value="ECO:0007669"/>
    <property type="project" value="UniProtKB-SubCell"/>
</dbReference>
<evidence type="ECO:0000256" key="4">
    <source>
        <dbReference type="ARBA" id="ARBA00022692"/>
    </source>
</evidence>
<dbReference type="InterPro" id="IPR041916">
    <property type="entry name" value="Anti_sigma_zinc_sf"/>
</dbReference>
<dbReference type="Pfam" id="PF13490">
    <property type="entry name" value="zf-HC2"/>
    <property type="match status" value="1"/>
</dbReference>
<dbReference type="Gene3D" id="1.10.10.1320">
    <property type="entry name" value="Anti-sigma factor, zinc-finger domain"/>
    <property type="match status" value="1"/>
</dbReference>
<evidence type="ECO:0000256" key="1">
    <source>
        <dbReference type="ARBA" id="ARBA00004167"/>
    </source>
</evidence>
<accession>A0A653I8L1</accession>
<evidence type="ECO:0000259" key="14">
    <source>
        <dbReference type="Pfam" id="PF13490"/>
    </source>
</evidence>